<keyword evidence="1" id="KW-0863">Zinc-finger</keyword>
<dbReference type="GeneID" id="8246433"/>
<dbReference type="RefSeq" id="XP_002504257.1">
    <property type="nucleotide sequence ID" value="XM_002504211.1"/>
</dbReference>
<comment type="catalytic activity">
    <reaction evidence="1">
        <text>adenosine(4) in tRNA(His) + S-adenosyl-L-methionine = 2'-O-methyladenosine(4) in tRNA(His) + S-adenosyl-L-homocysteine + H(+)</text>
        <dbReference type="Rhea" id="RHEA:43196"/>
        <dbReference type="Rhea" id="RHEA-COMP:10401"/>
        <dbReference type="Rhea" id="RHEA-COMP:10402"/>
        <dbReference type="ChEBI" id="CHEBI:15378"/>
        <dbReference type="ChEBI" id="CHEBI:57856"/>
        <dbReference type="ChEBI" id="CHEBI:59789"/>
        <dbReference type="ChEBI" id="CHEBI:74411"/>
        <dbReference type="ChEBI" id="CHEBI:74477"/>
        <dbReference type="EC" id="2.1.1.225"/>
    </reaction>
</comment>
<dbReference type="PANTHER" id="PTHR12998:SF0">
    <property type="entry name" value="TRNA:M(4)X MODIFICATION ENZYME TRM13 HOMOLOG"/>
    <property type="match status" value="1"/>
</dbReference>
<dbReference type="InterPro" id="IPR039044">
    <property type="entry name" value="Trm13"/>
</dbReference>
<name>C1EC28_MICCC</name>
<feature type="region of interest" description="Disordered" evidence="2">
    <location>
        <begin position="100"/>
        <end position="123"/>
    </location>
</feature>
<proteinExistence type="inferred from homology"/>
<comment type="function">
    <text evidence="1">tRNA methylase which 2'-O-methylates cytidine(4) in tRNA(Pro) and tRNA(Gly)(GCC), and adenosine(4) in tRNA(His).</text>
</comment>
<evidence type="ECO:0000313" key="5">
    <source>
        <dbReference type="Proteomes" id="UP000002009"/>
    </source>
</evidence>
<sequence>MAGAAEGAPPAGDSDPTEPPRCTHVIVKRGKTKTCRQYAKPGTSPPICGNHLHAVHPSDRIPCEHCGTPVLTREMKKHVGKCPAYLRVADAESMPYFARDANLGSDDENVGAEPSSSSLPENEAVRLPRGEELRALVAKVRRACSDAGIDANTPTLEPMSDARCDAAVARLAAAAARASGGGGGVGGRATRIAPFNPRHARQQASIVSHMAAAGLVRVRSSDVPHDDASRSPAYVELGAGRGYLSHFLMDAYGPNDLVLVERRAYRFKAERNIRGGTSVGGGRAGTSGDGSAPASAPGASPGTKVERLRVDIKDLDIAGVEAVKGRDVVVTGKHLCGSATDLALRCCLANTNGGCDGDKSSAAACRVTGVALATCCHHRSDWRSYVNKPFLRDLGFGRDDFPRLARMSSWACDGAAPGVGSVKRPRSPTGDVDEDEHQQPIEEADDGEMSKAEKHEIGGMIKTLIDVGRLRWLNERGLSGRLVGYVDTGVSPENRLIVVSRGEGR</sequence>
<protein>
    <recommendedName>
        <fullName evidence="1">tRNA:m(4)X modification enzyme TRM13</fullName>
        <ecNumber evidence="1">2.1.1.225</ecNumber>
    </recommendedName>
</protein>
<keyword evidence="1" id="KW-0862">Zinc</keyword>
<evidence type="ECO:0000256" key="1">
    <source>
        <dbReference type="RuleBase" id="RU367103"/>
    </source>
</evidence>
<dbReference type="PANTHER" id="PTHR12998">
    <property type="entry name" value="TRNA:M(4)X MODIFICATION ENZYME TRM13 HOMOLOG"/>
    <property type="match status" value="1"/>
</dbReference>
<feature type="region of interest" description="Disordered" evidence="2">
    <location>
        <begin position="276"/>
        <end position="303"/>
    </location>
</feature>
<reference evidence="4 5" key="1">
    <citation type="journal article" date="2009" name="Science">
        <title>Green evolution and dynamic adaptations revealed by genomes of the marine picoeukaryotes Micromonas.</title>
        <authorList>
            <person name="Worden A.Z."/>
            <person name="Lee J.H."/>
            <person name="Mock T."/>
            <person name="Rouze P."/>
            <person name="Simmons M.P."/>
            <person name="Aerts A.L."/>
            <person name="Allen A.E."/>
            <person name="Cuvelier M.L."/>
            <person name="Derelle E."/>
            <person name="Everett M.V."/>
            <person name="Foulon E."/>
            <person name="Grimwood J."/>
            <person name="Gundlach H."/>
            <person name="Henrissat B."/>
            <person name="Napoli C."/>
            <person name="McDonald S.M."/>
            <person name="Parker M.S."/>
            <person name="Rombauts S."/>
            <person name="Salamov A."/>
            <person name="Von Dassow P."/>
            <person name="Badger J.H."/>
            <person name="Coutinho P.M."/>
            <person name="Demir E."/>
            <person name="Dubchak I."/>
            <person name="Gentemann C."/>
            <person name="Eikrem W."/>
            <person name="Gready J.E."/>
            <person name="John U."/>
            <person name="Lanier W."/>
            <person name="Lindquist E.A."/>
            <person name="Lucas S."/>
            <person name="Mayer K.F."/>
            <person name="Moreau H."/>
            <person name="Not F."/>
            <person name="Otillar R."/>
            <person name="Panaud O."/>
            <person name="Pangilinan J."/>
            <person name="Paulsen I."/>
            <person name="Piegu B."/>
            <person name="Poliakov A."/>
            <person name="Robbens S."/>
            <person name="Schmutz J."/>
            <person name="Toulza E."/>
            <person name="Wyss T."/>
            <person name="Zelensky A."/>
            <person name="Zhou K."/>
            <person name="Armbrust E.V."/>
            <person name="Bhattacharya D."/>
            <person name="Goodenough U.W."/>
            <person name="Van de Peer Y."/>
            <person name="Grigoriev I.V."/>
        </authorList>
    </citation>
    <scope>NUCLEOTIDE SEQUENCE [LARGE SCALE GENOMIC DNA]</scope>
    <source>
        <strain evidence="5">RCC299 / NOUM17</strain>
    </source>
</reference>
<dbReference type="GO" id="GO:0106050">
    <property type="term" value="F:tRNA 2'-O-methyltransferase activity"/>
    <property type="evidence" value="ECO:0007669"/>
    <property type="project" value="UniProtKB-UniRule"/>
</dbReference>
<organism evidence="4 5">
    <name type="scientific">Micromonas commoda (strain RCC299 / NOUM17 / CCMP2709)</name>
    <name type="common">Picoplanktonic green alga</name>
    <dbReference type="NCBI Taxonomy" id="296587"/>
    <lineage>
        <taxon>Eukaryota</taxon>
        <taxon>Viridiplantae</taxon>
        <taxon>Chlorophyta</taxon>
        <taxon>Mamiellophyceae</taxon>
        <taxon>Mamiellales</taxon>
        <taxon>Mamiellaceae</taxon>
        <taxon>Micromonas</taxon>
    </lineage>
</organism>
<feature type="compositionally biased region" description="Low complexity" evidence="2">
    <location>
        <begin position="289"/>
        <end position="303"/>
    </location>
</feature>
<dbReference type="STRING" id="296587.C1EC28"/>
<evidence type="ECO:0000256" key="2">
    <source>
        <dbReference type="SAM" id="MobiDB-lite"/>
    </source>
</evidence>
<dbReference type="InParanoid" id="C1EC28"/>
<keyword evidence="1" id="KW-0479">Metal-binding</keyword>
<feature type="domain" description="Methyltransferase TRM13" evidence="3">
    <location>
        <begin position="202"/>
        <end position="499"/>
    </location>
</feature>
<dbReference type="eggNOG" id="KOG2811">
    <property type="taxonomic scope" value="Eukaryota"/>
</dbReference>
<comment type="catalytic activity">
    <reaction evidence="1">
        <text>cytidine(4) in tRNA(Gly)(GCC) + S-adenosyl-L-methionine = 2'-O-methylcytidine(4) in tRNA(Gly)(GCC) + S-adenosyl-L-homocysteine + H(+)</text>
        <dbReference type="Rhea" id="RHEA:43192"/>
        <dbReference type="Rhea" id="RHEA-COMP:10399"/>
        <dbReference type="Rhea" id="RHEA-COMP:10400"/>
        <dbReference type="ChEBI" id="CHEBI:15378"/>
        <dbReference type="ChEBI" id="CHEBI:57856"/>
        <dbReference type="ChEBI" id="CHEBI:59789"/>
        <dbReference type="ChEBI" id="CHEBI:74495"/>
        <dbReference type="ChEBI" id="CHEBI:82748"/>
        <dbReference type="EC" id="2.1.1.225"/>
    </reaction>
</comment>
<dbReference type="Pfam" id="PF05206">
    <property type="entry name" value="TRM13"/>
    <property type="match status" value="1"/>
</dbReference>
<feature type="compositionally biased region" description="Low complexity" evidence="2">
    <location>
        <begin position="1"/>
        <end position="12"/>
    </location>
</feature>
<dbReference type="KEGG" id="mis:MICPUN_107426"/>
<feature type="region of interest" description="Disordered" evidence="2">
    <location>
        <begin position="1"/>
        <end position="21"/>
    </location>
</feature>
<keyword evidence="1" id="KW-0489">Methyltransferase</keyword>
<accession>C1EC28</accession>
<dbReference type="InterPro" id="IPR007871">
    <property type="entry name" value="Methyltransferase_TRM13"/>
</dbReference>
<dbReference type="FunCoup" id="C1EC28">
    <property type="interactions" value="1446"/>
</dbReference>
<keyword evidence="1" id="KW-0949">S-adenosyl-L-methionine</keyword>
<keyword evidence="5" id="KW-1185">Reference proteome</keyword>
<evidence type="ECO:0000259" key="3">
    <source>
        <dbReference type="Pfam" id="PF05206"/>
    </source>
</evidence>
<dbReference type="AlphaFoldDB" id="C1EC28"/>
<dbReference type="OrthoDB" id="258806at2759"/>
<comment type="catalytic activity">
    <reaction evidence="1">
        <text>cytidine(4) in tRNA(Pro) + S-adenosyl-L-methionine = 2'-O-methylcytidine(4) in tRNA(Pro) + S-adenosyl-L-homocysteine + H(+)</text>
        <dbReference type="Rhea" id="RHEA:32767"/>
        <dbReference type="Rhea" id="RHEA-COMP:10397"/>
        <dbReference type="Rhea" id="RHEA-COMP:10398"/>
        <dbReference type="ChEBI" id="CHEBI:15378"/>
        <dbReference type="ChEBI" id="CHEBI:57856"/>
        <dbReference type="ChEBI" id="CHEBI:59789"/>
        <dbReference type="ChEBI" id="CHEBI:74495"/>
        <dbReference type="ChEBI" id="CHEBI:82748"/>
        <dbReference type="EC" id="2.1.1.225"/>
    </reaction>
</comment>
<feature type="compositionally biased region" description="Gly residues" evidence="2">
    <location>
        <begin position="277"/>
        <end position="288"/>
    </location>
</feature>
<keyword evidence="1" id="KW-0808">Transferase</keyword>
<comment type="similarity">
    <text evidence="1">Belongs to the methyltransferase TRM13 family.</text>
</comment>
<feature type="compositionally biased region" description="Acidic residues" evidence="2">
    <location>
        <begin position="431"/>
        <end position="447"/>
    </location>
</feature>
<feature type="region of interest" description="Disordered" evidence="2">
    <location>
        <begin position="418"/>
        <end position="453"/>
    </location>
</feature>
<evidence type="ECO:0000313" key="4">
    <source>
        <dbReference type="EMBL" id="ACO65515.1"/>
    </source>
</evidence>
<keyword evidence="1" id="KW-0819">tRNA processing</keyword>
<dbReference type="GO" id="GO:0008270">
    <property type="term" value="F:zinc ion binding"/>
    <property type="evidence" value="ECO:0007669"/>
    <property type="project" value="UniProtKB-KW"/>
</dbReference>
<dbReference type="GO" id="GO:0030488">
    <property type="term" value="P:tRNA methylation"/>
    <property type="evidence" value="ECO:0007669"/>
    <property type="project" value="InterPro"/>
</dbReference>
<dbReference type="Proteomes" id="UP000002009">
    <property type="component" value="Chromosome 9"/>
</dbReference>
<dbReference type="EC" id="2.1.1.225" evidence="1"/>
<dbReference type="EMBL" id="CP001329">
    <property type="protein sequence ID" value="ACO65515.1"/>
    <property type="molecule type" value="Genomic_DNA"/>
</dbReference>
<gene>
    <name evidence="4" type="primary">CHP1</name>
    <name evidence="4" type="ORF">MICPUN_107426</name>
</gene>